<dbReference type="EMBL" id="JAOG01000001">
    <property type="protein sequence ID" value="EUA59062.1"/>
    <property type="molecule type" value="Genomic_DNA"/>
</dbReference>
<organism evidence="1 2">
    <name type="scientific">Mycobacterium intracellulare 1956</name>
    <dbReference type="NCBI Taxonomy" id="1299331"/>
    <lineage>
        <taxon>Bacteria</taxon>
        <taxon>Bacillati</taxon>
        <taxon>Actinomycetota</taxon>
        <taxon>Actinomycetes</taxon>
        <taxon>Mycobacteriales</taxon>
        <taxon>Mycobacteriaceae</taxon>
        <taxon>Mycobacterium</taxon>
        <taxon>Mycobacterium avium complex (MAC)</taxon>
    </lineage>
</organism>
<reference evidence="1 2" key="1">
    <citation type="submission" date="2013-12" db="EMBL/GenBank/DDBJ databases">
        <authorList>
            <person name="Zelazny A."/>
            <person name="Olivier K."/>
            <person name="Holland S."/>
            <person name="Lenaerts A."/>
            <person name="Ordway D."/>
            <person name="DeGroote M.A."/>
            <person name="Parker T."/>
            <person name="Sizemore C."/>
            <person name="Tallon L.J."/>
            <person name="Sadzewicz L.K."/>
            <person name="Sengamalay N."/>
            <person name="Fraser C.M."/>
            <person name="Hine E."/>
            <person name="Shefchek K.A."/>
            <person name="Das S.P."/>
            <person name="Tettelin H."/>
        </authorList>
    </citation>
    <scope>NUCLEOTIDE SEQUENCE [LARGE SCALE GENOMIC DNA]</scope>
    <source>
        <strain evidence="1 2">1956</strain>
    </source>
</reference>
<protein>
    <submittedName>
        <fullName evidence="1">Uncharacterized protein</fullName>
    </submittedName>
</protein>
<proteinExistence type="predicted"/>
<evidence type="ECO:0000313" key="2">
    <source>
        <dbReference type="Proteomes" id="UP000020825"/>
    </source>
</evidence>
<accession>X8CRN8</accession>
<name>X8CRN8_MYCIT</name>
<dbReference type="Proteomes" id="UP000020825">
    <property type="component" value="Unassembled WGS sequence"/>
</dbReference>
<sequence>MVVLGLASLVVSVRANSNDTDTTSAIAATMAAIPTTHGQRAVLRSSSSADSS</sequence>
<gene>
    <name evidence="1" type="ORF">I550_2208</name>
</gene>
<dbReference type="AlphaFoldDB" id="X8CRN8"/>
<comment type="caution">
    <text evidence="1">The sequence shown here is derived from an EMBL/GenBank/DDBJ whole genome shotgun (WGS) entry which is preliminary data.</text>
</comment>
<evidence type="ECO:0000313" key="1">
    <source>
        <dbReference type="EMBL" id="EUA59062.1"/>
    </source>
</evidence>